<dbReference type="OrthoDB" id="18388at2759"/>
<feature type="region of interest" description="Disordered" evidence="1">
    <location>
        <begin position="1"/>
        <end position="35"/>
    </location>
</feature>
<dbReference type="Proteomes" id="UP000708148">
    <property type="component" value="Unassembled WGS sequence"/>
</dbReference>
<dbReference type="SMART" id="SM00320">
    <property type="entry name" value="WD40"/>
    <property type="match status" value="3"/>
</dbReference>
<dbReference type="PANTHER" id="PTHR16038:SF4">
    <property type="entry name" value="WD REPEAT-CONTAINING PROTEIN 74"/>
    <property type="match status" value="1"/>
</dbReference>
<feature type="compositionally biased region" description="Basic and acidic residues" evidence="1">
    <location>
        <begin position="405"/>
        <end position="427"/>
    </location>
</feature>
<evidence type="ECO:0008006" key="4">
    <source>
        <dbReference type="Google" id="ProtNLM"/>
    </source>
</evidence>
<feature type="compositionally biased region" description="Acidic residues" evidence="1">
    <location>
        <begin position="375"/>
        <end position="392"/>
    </location>
</feature>
<dbReference type="InterPro" id="IPR015943">
    <property type="entry name" value="WD40/YVTN_repeat-like_dom_sf"/>
</dbReference>
<dbReference type="GO" id="GO:0005730">
    <property type="term" value="C:nucleolus"/>
    <property type="evidence" value="ECO:0007669"/>
    <property type="project" value="InterPro"/>
</dbReference>
<sequence>MRQALHSRPGALPMANSDDSDTSCSSDAAPPCPPVRVATADELGTLRVIEVPAGDKWDDAQIVGKWGKPDREQGIDVLCSSQRAPDDTEDTCFCISRVDGHMELLDPFSGAVLGQAAAWRPGSGGLSSESARVRHIQPLWRNAEGRMRILSCCRSGVVRVHQHPNDGGHMLKETASFGAALAINCANVDQEERLVAVGGEGSELRVWDLQAQRSLFEGRPPKPHAAYNHVDAAYLTAMSFVPRTESKLVAVGTAFHKMRLYDLRVHGRRPVFEMKWKEARITCLMPEPSGICIWLANGTGQIESLDLRKRVIDGSLKGQISGSVRALTAHPSRPLVASASLDRFIRIHHPVTRKLLLKKYVKYQLTGVGFLPPLDDWEGDDDDDDDEEEVGEQQDVSPRERRKRGVADCDAVHGSEERRKKGLRASE</sequence>
<organism evidence="2 3">
    <name type="scientific">Ostreobium quekettii</name>
    <dbReference type="NCBI Taxonomy" id="121088"/>
    <lineage>
        <taxon>Eukaryota</taxon>
        <taxon>Viridiplantae</taxon>
        <taxon>Chlorophyta</taxon>
        <taxon>core chlorophytes</taxon>
        <taxon>Ulvophyceae</taxon>
        <taxon>TCBD clade</taxon>
        <taxon>Bryopsidales</taxon>
        <taxon>Ostreobineae</taxon>
        <taxon>Ostreobiaceae</taxon>
        <taxon>Ostreobium</taxon>
    </lineage>
</organism>
<dbReference type="InterPro" id="IPR036322">
    <property type="entry name" value="WD40_repeat_dom_sf"/>
</dbReference>
<name>A0A8S1J9U5_9CHLO</name>
<dbReference type="PANTHER" id="PTHR16038">
    <property type="entry name" value="NOP SEVEN ASSOCIATED PROTEIN 1"/>
    <property type="match status" value="1"/>
</dbReference>
<comment type="caution">
    <text evidence="2">The sequence shown here is derived from an EMBL/GenBank/DDBJ whole genome shotgun (WGS) entry which is preliminary data.</text>
</comment>
<dbReference type="SUPFAM" id="SSF50978">
    <property type="entry name" value="WD40 repeat-like"/>
    <property type="match status" value="1"/>
</dbReference>
<accession>A0A8S1J9U5</accession>
<feature type="region of interest" description="Disordered" evidence="1">
    <location>
        <begin position="374"/>
        <end position="427"/>
    </location>
</feature>
<dbReference type="AlphaFoldDB" id="A0A8S1J9U5"/>
<reference evidence="2" key="1">
    <citation type="submission" date="2020-12" db="EMBL/GenBank/DDBJ databases">
        <authorList>
            <person name="Iha C."/>
        </authorList>
    </citation>
    <scope>NUCLEOTIDE SEQUENCE</scope>
</reference>
<evidence type="ECO:0000313" key="3">
    <source>
        <dbReference type="Proteomes" id="UP000708148"/>
    </source>
</evidence>
<dbReference type="InterPro" id="IPR001680">
    <property type="entry name" value="WD40_rpt"/>
</dbReference>
<dbReference type="Gene3D" id="2.130.10.10">
    <property type="entry name" value="YVTN repeat-like/Quinoprotein amine dehydrogenase"/>
    <property type="match status" value="2"/>
</dbReference>
<dbReference type="GO" id="GO:0030687">
    <property type="term" value="C:preribosome, large subunit precursor"/>
    <property type="evidence" value="ECO:0007669"/>
    <property type="project" value="TreeGrafter"/>
</dbReference>
<dbReference type="EMBL" id="CAJHUC010001969">
    <property type="protein sequence ID" value="CAD7702836.1"/>
    <property type="molecule type" value="Genomic_DNA"/>
</dbReference>
<dbReference type="InterPro" id="IPR037379">
    <property type="entry name" value="WDR74/Nsa1"/>
</dbReference>
<protein>
    <recommendedName>
        <fullName evidence="4">Ribosome biogenesis protein NSA1</fullName>
    </recommendedName>
</protein>
<gene>
    <name evidence="2" type="ORF">OSTQU699_LOCUS8193</name>
</gene>
<keyword evidence="3" id="KW-1185">Reference proteome</keyword>
<proteinExistence type="predicted"/>
<evidence type="ECO:0000313" key="2">
    <source>
        <dbReference type="EMBL" id="CAD7702836.1"/>
    </source>
</evidence>
<dbReference type="Pfam" id="PF00400">
    <property type="entry name" value="WD40"/>
    <property type="match status" value="1"/>
</dbReference>
<evidence type="ECO:0000256" key="1">
    <source>
        <dbReference type="SAM" id="MobiDB-lite"/>
    </source>
</evidence>
<dbReference type="GO" id="GO:0042273">
    <property type="term" value="P:ribosomal large subunit biogenesis"/>
    <property type="evidence" value="ECO:0007669"/>
    <property type="project" value="InterPro"/>
</dbReference>